<reference evidence="2" key="3">
    <citation type="submission" date="2016-07" db="EMBL/GenBank/DDBJ databases">
        <title>Evolution of pathogenesis and genome organization in the Tremellales.</title>
        <authorList>
            <person name="Cuomo C."/>
            <person name="Litvintseva A."/>
            <person name="Heitman J."/>
            <person name="Chen Y."/>
            <person name="Sun S."/>
            <person name="Springer D."/>
            <person name="Dromer F."/>
            <person name="Young S."/>
            <person name="Zeng Q."/>
            <person name="Chapman S."/>
            <person name="Gujja S."/>
            <person name="Saif S."/>
            <person name="Birren B."/>
        </authorList>
    </citation>
    <scope>NUCLEOTIDE SEQUENCE</scope>
    <source>
        <strain evidence="2">CBS 10737</strain>
    </source>
</reference>
<evidence type="ECO:0000313" key="3">
    <source>
        <dbReference type="EMBL" id="WWC68031.1"/>
    </source>
</evidence>
<organism evidence="2">
    <name type="scientific">Kwoniella pini CBS 10737</name>
    <dbReference type="NCBI Taxonomy" id="1296096"/>
    <lineage>
        <taxon>Eukaryota</taxon>
        <taxon>Fungi</taxon>
        <taxon>Dikarya</taxon>
        <taxon>Basidiomycota</taxon>
        <taxon>Agaricomycotina</taxon>
        <taxon>Tremellomycetes</taxon>
        <taxon>Tremellales</taxon>
        <taxon>Cryptococcaceae</taxon>
        <taxon>Kwoniella</taxon>
    </lineage>
</organism>
<keyword evidence="4" id="KW-1185">Reference proteome</keyword>
<name>A0A1B9HV88_9TREE</name>
<dbReference type="InterPro" id="IPR008476">
    <property type="entry name" value="PBDC1_metazoa/fungi"/>
</dbReference>
<dbReference type="Gene3D" id="1.10.3560.10">
    <property type="entry name" value="yst0336 like domain"/>
    <property type="match status" value="1"/>
</dbReference>
<evidence type="ECO:0000313" key="2">
    <source>
        <dbReference type="EMBL" id="OCF47181.1"/>
    </source>
</evidence>
<dbReference type="InterPro" id="IPR023139">
    <property type="entry name" value="PBDC1-like_dom_sf"/>
</dbReference>
<proteinExistence type="predicted"/>
<reference evidence="3" key="4">
    <citation type="submission" date="2024-02" db="EMBL/GenBank/DDBJ databases">
        <title>Comparative genomics of Cryptococcus and Kwoniella reveals pathogenesis evolution and contrasting modes of karyotype evolution via chromosome fusion or intercentromeric recombination.</title>
        <authorList>
            <person name="Coelho M.A."/>
            <person name="David-Palma M."/>
            <person name="Shea T."/>
            <person name="Bowers K."/>
            <person name="McGinley-Smith S."/>
            <person name="Mohammad A.W."/>
            <person name="Gnirke A."/>
            <person name="Yurkov A.M."/>
            <person name="Nowrousian M."/>
            <person name="Sun S."/>
            <person name="Cuomo C.A."/>
            <person name="Heitman J."/>
        </authorList>
    </citation>
    <scope>NUCLEOTIDE SEQUENCE</scope>
    <source>
        <strain evidence="3">CBS 10737</strain>
    </source>
</reference>
<protein>
    <submittedName>
        <fullName evidence="2">Cytoplasmic protein</fullName>
    </submittedName>
</protein>
<dbReference type="EMBL" id="CP144520">
    <property type="protein sequence ID" value="WWC68031.1"/>
    <property type="molecule type" value="Genomic_DNA"/>
</dbReference>
<evidence type="ECO:0000259" key="1">
    <source>
        <dbReference type="Pfam" id="PF04669"/>
    </source>
</evidence>
<reference evidence="3" key="2">
    <citation type="submission" date="2013-07" db="EMBL/GenBank/DDBJ databases">
        <authorList>
            <consortium name="The Broad Institute Genome Sequencing Platform"/>
            <person name="Cuomo C."/>
            <person name="Litvintseva A."/>
            <person name="Chen Y."/>
            <person name="Heitman J."/>
            <person name="Sun S."/>
            <person name="Springer D."/>
            <person name="Dromer F."/>
            <person name="Young S.K."/>
            <person name="Zeng Q."/>
            <person name="Gargeya S."/>
            <person name="Fitzgerald M."/>
            <person name="Abouelleil A."/>
            <person name="Alvarado L."/>
            <person name="Berlin A.M."/>
            <person name="Chapman S.B."/>
            <person name="Dewar J."/>
            <person name="Goldberg J."/>
            <person name="Griggs A."/>
            <person name="Gujja S."/>
            <person name="Hansen M."/>
            <person name="Howarth C."/>
            <person name="Imamovic A."/>
            <person name="Larimer J."/>
            <person name="McCowan C."/>
            <person name="Murphy C."/>
            <person name="Pearson M."/>
            <person name="Priest M."/>
            <person name="Roberts A."/>
            <person name="Saif S."/>
            <person name="Shea T."/>
            <person name="Sykes S."/>
            <person name="Wortman J."/>
            <person name="Nusbaum C."/>
            <person name="Birren B."/>
        </authorList>
    </citation>
    <scope>NUCLEOTIDE SEQUENCE</scope>
    <source>
        <strain evidence="3">CBS 10737</strain>
    </source>
</reference>
<dbReference type="Pfam" id="PF04669">
    <property type="entry name" value="PBDC1"/>
    <property type="match status" value="1"/>
</dbReference>
<sequence>MDFDAETAGNNPEIEMQFAVKTVEHLEAYEKLICGIPPNKIKFTPIDEELYDNMIEIFPEFKFEDNLKILDEDSMKSSNGKEKWRKFIMPYEKRVTDYNFGTLIRRRSDELYSEENSVLVTRVQFYAIEIARNKAGLNDKVYNQAQAAKNKA</sequence>
<accession>A0A1B9HV88</accession>
<gene>
    <name evidence="2" type="ORF">I206_06959</name>
    <name evidence="3" type="ORF">I206_101950</name>
</gene>
<dbReference type="GeneID" id="30175328"/>
<dbReference type="AlphaFoldDB" id="A0A1B9HV88"/>
<dbReference type="RefSeq" id="XP_019008400.1">
    <property type="nucleotide sequence ID" value="XM_019158654.1"/>
</dbReference>
<dbReference type="PANTHER" id="PTHR13410:SF9">
    <property type="entry name" value="PROTEIN PBDC1"/>
    <property type="match status" value="1"/>
</dbReference>
<dbReference type="EMBL" id="KV700117">
    <property type="protein sequence ID" value="OCF47181.1"/>
    <property type="molecule type" value="Genomic_DNA"/>
</dbReference>
<dbReference type="STRING" id="1296096.A0A1B9HV88"/>
<dbReference type="GO" id="GO:0005737">
    <property type="term" value="C:cytoplasm"/>
    <property type="evidence" value="ECO:0007669"/>
    <property type="project" value="TreeGrafter"/>
</dbReference>
<dbReference type="PANTHER" id="PTHR13410">
    <property type="entry name" value="PROTEIN PBDC1"/>
    <property type="match status" value="1"/>
</dbReference>
<dbReference type="KEGG" id="kpin:30175328"/>
<dbReference type="Proteomes" id="UP000094020">
    <property type="component" value="Chromosome 2"/>
</dbReference>
<evidence type="ECO:0000313" key="4">
    <source>
        <dbReference type="Proteomes" id="UP000094020"/>
    </source>
</evidence>
<reference evidence="2" key="1">
    <citation type="submission" date="2013-07" db="EMBL/GenBank/DDBJ databases">
        <title>The Genome Sequence of Cryptococcus pinus CBS10737.</title>
        <authorList>
            <consortium name="The Broad Institute Genome Sequencing Platform"/>
            <person name="Cuomo C."/>
            <person name="Litvintseva A."/>
            <person name="Chen Y."/>
            <person name="Heitman J."/>
            <person name="Sun S."/>
            <person name="Springer D."/>
            <person name="Dromer F."/>
            <person name="Young S.K."/>
            <person name="Zeng Q."/>
            <person name="Gargeya S."/>
            <person name="Fitzgerald M."/>
            <person name="Abouelleil A."/>
            <person name="Alvarado L."/>
            <person name="Berlin A.M."/>
            <person name="Chapman S.B."/>
            <person name="Dewar J."/>
            <person name="Goldberg J."/>
            <person name="Griggs A."/>
            <person name="Gujja S."/>
            <person name="Hansen M."/>
            <person name="Howarth C."/>
            <person name="Imamovic A."/>
            <person name="Larimer J."/>
            <person name="McCowan C."/>
            <person name="Murphy C."/>
            <person name="Pearson M."/>
            <person name="Priest M."/>
            <person name="Roberts A."/>
            <person name="Saif S."/>
            <person name="Shea T."/>
            <person name="Sykes S."/>
            <person name="Wortman J."/>
            <person name="Nusbaum C."/>
            <person name="Birren B."/>
        </authorList>
    </citation>
    <scope>NUCLEOTIDE SEQUENCE [LARGE SCALE GENOMIC DNA]</scope>
    <source>
        <strain evidence="2">CBS 10737</strain>
    </source>
</reference>
<feature type="domain" description="Polysaccharide biosynthesis" evidence="1">
    <location>
        <begin position="14"/>
        <end position="142"/>
    </location>
</feature>
<dbReference type="OrthoDB" id="10248897at2759"/>
<dbReference type="InterPro" id="IPR021148">
    <property type="entry name" value="Polysacc_synth_dom"/>
</dbReference>